<keyword evidence="2" id="KW-1185">Reference proteome</keyword>
<accession>A0A1H0GBV5</accession>
<dbReference type="OrthoDB" id="9815501at2"/>
<dbReference type="Pfam" id="PF03693">
    <property type="entry name" value="ParD_antitoxin"/>
    <property type="match status" value="1"/>
</dbReference>
<protein>
    <submittedName>
        <fullName evidence="1">Antitoxin ParD1/3/4</fullName>
    </submittedName>
</protein>
<dbReference type="Gene3D" id="6.10.10.120">
    <property type="entry name" value="Antitoxin ParD1-like"/>
    <property type="match status" value="1"/>
</dbReference>
<evidence type="ECO:0000313" key="1">
    <source>
        <dbReference type="EMBL" id="SDO04311.1"/>
    </source>
</evidence>
<dbReference type="InterPro" id="IPR022789">
    <property type="entry name" value="ParD"/>
</dbReference>
<proteinExistence type="predicted"/>
<organism evidence="1 2">
    <name type="scientific">Methylobacterium phyllostachyos</name>
    <dbReference type="NCBI Taxonomy" id="582672"/>
    <lineage>
        <taxon>Bacteria</taxon>
        <taxon>Pseudomonadati</taxon>
        <taxon>Pseudomonadota</taxon>
        <taxon>Alphaproteobacteria</taxon>
        <taxon>Hyphomicrobiales</taxon>
        <taxon>Methylobacteriaceae</taxon>
        <taxon>Methylobacterium</taxon>
    </lineage>
</organism>
<evidence type="ECO:0000313" key="2">
    <source>
        <dbReference type="Proteomes" id="UP000198704"/>
    </source>
</evidence>
<dbReference type="Proteomes" id="UP000198704">
    <property type="component" value="Unassembled WGS sequence"/>
</dbReference>
<dbReference type="InterPro" id="IPR038296">
    <property type="entry name" value="ParD_sf"/>
</dbReference>
<dbReference type="STRING" id="582672.SAMN05216360_11427"/>
<dbReference type="AlphaFoldDB" id="A0A1H0GBV5"/>
<name>A0A1H0GBV5_9HYPH</name>
<sequence>MPRTVVLDPIQEASLDRLIAAGRYGSPEETIAAGVALLLRHEDRLTTLREAWHAGVESGDYEPLDATLDALEARYGAMEKAVS</sequence>
<gene>
    <name evidence="1" type="ORF">SAMN05216360_11427</name>
</gene>
<dbReference type="EMBL" id="FNHS01000014">
    <property type="protein sequence ID" value="SDO04311.1"/>
    <property type="molecule type" value="Genomic_DNA"/>
</dbReference>
<reference evidence="2" key="1">
    <citation type="submission" date="2016-10" db="EMBL/GenBank/DDBJ databases">
        <authorList>
            <person name="Varghese N."/>
            <person name="Submissions S."/>
        </authorList>
    </citation>
    <scope>NUCLEOTIDE SEQUENCE [LARGE SCALE GENOMIC DNA]</scope>
    <source>
        <strain evidence="2">BL47</strain>
    </source>
</reference>